<keyword evidence="9" id="KW-1185">Reference proteome</keyword>
<name>A0AA35RMB6_GEOBA</name>
<dbReference type="InterPro" id="IPR015797">
    <property type="entry name" value="NUDIX_hydrolase-like_dom_sf"/>
</dbReference>
<comment type="cofactor">
    <cofactor evidence="1">
        <name>Mn(2+)</name>
        <dbReference type="ChEBI" id="CHEBI:29035"/>
    </cofactor>
</comment>
<dbReference type="SUPFAM" id="SSF55811">
    <property type="entry name" value="Nudix"/>
    <property type="match status" value="1"/>
</dbReference>
<keyword evidence="4 8" id="KW-0378">Hydrolase</keyword>
<evidence type="ECO:0000256" key="2">
    <source>
        <dbReference type="ARBA" id="ARBA00001946"/>
    </source>
</evidence>
<dbReference type="InterPro" id="IPR000086">
    <property type="entry name" value="NUDIX_hydrolase_dom"/>
</dbReference>
<dbReference type="GO" id="GO:0046872">
    <property type="term" value="F:metal ion binding"/>
    <property type="evidence" value="ECO:0007669"/>
    <property type="project" value="UniProtKB-KW"/>
</dbReference>
<evidence type="ECO:0000256" key="3">
    <source>
        <dbReference type="ARBA" id="ARBA00022723"/>
    </source>
</evidence>
<dbReference type="GO" id="GO:0015938">
    <property type="term" value="P:coenzyme A catabolic process"/>
    <property type="evidence" value="ECO:0007669"/>
    <property type="project" value="TreeGrafter"/>
</dbReference>
<dbReference type="EMBL" id="CASHTH010001210">
    <property type="protein sequence ID" value="CAI8012677.1"/>
    <property type="molecule type" value="Genomic_DNA"/>
</dbReference>
<feature type="domain" description="Nudix hydrolase" evidence="7">
    <location>
        <begin position="56"/>
        <end position="198"/>
    </location>
</feature>
<reference evidence="8" key="1">
    <citation type="submission" date="2023-03" db="EMBL/GenBank/DDBJ databases">
        <authorList>
            <person name="Steffen K."/>
            <person name="Cardenas P."/>
        </authorList>
    </citation>
    <scope>NUCLEOTIDE SEQUENCE</scope>
</reference>
<dbReference type="AlphaFoldDB" id="A0AA35RMB6"/>
<protein>
    <submittedName>
        <fullName evidence="8">Nudix hydrolase 11</fullName>
    </submittedName>
</protein>
<evidence type="ECO:0000256" key="6">
    <source>
        <dbReference type="ARBA" id="ARBA00023211"/>
    </source>
</evidence>
<dbReference type="Pfam" id="PF00293">
    <property type="entry name" value="NUDIX"/>
    <property type="match status" value="1"/>
</dbReference>
<keyword evidence="5" id="KW-0460">Magnesium</keyword>
<dbReference type="Gene3D" id="3.90.79.10">
    <property type="entry name" value="Nucleoside Triphosphate Pyrophosphohydrolase"/>
    <property type="match status" value="1"/>
</dbReference>
<dbReference type="InterPro" id="IPR045121">
    <property type="entry name" value="CoAse"/>
</dbReference>
<dbReference type="PANTHER" id="PTHR12992">
    <property type="entry name" value="NUDIX HYDROLASE"/>
    <property type="match status" value="1"/>
</dbReference>
<organism evidence="8 9">
    <name type="scientific">Geodia barretti</name>
    <name type="common">Barrett's horny sponge</name>
    <dbReference type="NCBI Taxonomy" id="519541"/>
    <lineage>
        <taxon>Eukaryota</taxon>
        <taxon>Metazoa</taxon>
        <taxon>Porifera</taxon>
        <taxon>Demospongiae</taxon>
        <taxon>Heteroscleromorpha</taxon>
        <taxon>Tetractinellida</taxon>
        <taxon>Astrophorina</taxon>
        <taxon>Geodiidae</taxon>
        <taxon>Geodia</taxon>
    </lineage>
</organism>
<evidence type="ECO:0000256" key="4">
    <source>
        <dbReference type="ARBA" id="ARBA00022801"/>
    </source>
</evidence>
<keyword evidence="6" id="KW-0464">Manganese</keyword>
<dbReference type="GO" id="GO:0010945">
    <property type="term" value="F:coenzyme A diphosphatase activity"/>
    <property type="evidence" value="ECO:0007669"/>
    <property type="project" value="InterPro"/>
</dbReference>
<evidence type="ECO:0000256" key="5">
    <source>
        <dbReference type="ARBA" id="ARBA00022842"/>
    </source>
</evidence>
<keyword evidence="3" id="KW-0479">Metal-binding</keyword>
<dbReference type="CDD" id="cd03426">
    <property type="entry name" value="NUDIX_CoAse_Nudt7"/>
    <property type="match status" value="1"/>
</dbReference>
<evidence type="ECO:0000313" key="9">
    <source>
        <dbReference type="Proteomes" id="UP001174909"/>
    </source>
</evidence>
<evidence type="ECO:0000256" key="1">
    <source>
        <dbReference type="ARBA" id="ARBA00001936"/>
    </source>
</evidence>
<proteinExistence type="predicted"/>
<evidence type="ECO:0000313" key="8">
    <source>
        <dbReference type="EMBL" id="CAI8012677.1"/>
    </source>
</evidence>
<sequence>MSRQENSSYRDVRDMFRRAEAEGWFFPWENNAKYPLSMSSRVDFEGGAGLPPAGQPRYKEAAVLFLMGCKARSTQLQVLITKRSMEVTSHPGEYCLPGGMHDSTTDTTLVDTALREAREEVGVSRDSVEVLCSLPPFLSGWHHTTAVGVVPGLLCGDIEGLEIRENRREVEHTTWIPLRHFIVGDYHRQMRGAWRGLPSSISSFYLPPSTDSGGHPRVVWGLTAAICTGVSSIALGELQHYPSYCSAISKIDDKYVHMSELAHTSQLYRDFQKSKL</sequence>
<comment type="caution">
    <text evidence="8">The sequence shown here is derived from an EMBL/GenBank/DDBJ whole genome shotgun (WGS) entry which is preliminary data.</text>
</comment>
<evidence type="ECO:0000259" key="7">
    <source>
        <dbReference type="PROSITE" id="PS51462"/>
    </source>
</evidence>
<comment type="cofactor">
    <cofactor evidence="2">
        <name>Mg(2+)</name>
        <dbReference type="ChEBI" id="CHEBI:18420"/>
    </cofactor>
</comment>
<dbReference type="PANTHER" id="PTHR12992:SF24">
    <property type="entry name" value="PEROXISOMAL COENZYME A DIPHOSPHATASE NUDT7"/>
    <property type="match status" value="1"/>
</dbReference>
<accession>A0AA35RMB6</accession>
<dbReference type="Proteomes" id="UP001174909">
    <property type="component" value="Unassembled WGS sequence"/>
</dbReference>
<dbReference type="PROSITE" id="PS51462">
    <property type="entry name" value="NUDIX"/>
    <property type="match status" value="1"/>
</dbReference>
<gene>
    <name evidence="8" type="ORF">GBAR_LOCUS8121</name>
</gene>